<organism evidence="1 2">
    <name type="scientific">Trypanosoma rangeli</name>
    <dbReference type="NCBI Taxonomy" id="5698"/>
    <lineage>
        <taxon>Eukaryota</taxon>
        <taxon>Discoba</taxon>
        <taxon>Euglenozoa</taxon>
        <taxon>Kinetoplastea</taxon>
        <taxon>Metakinetoplastina</taxon>
        <taxon>Trypanosomatida</taxon>
        <taxon>Trypanosomatidae</taxon>
        <taxon>Trypanosoma</taxon>
        <taxon>Herpetosoma</taxon>
    </lineage>
</organism>
<dbReference type="EMBL" id="MKGL01000779">
    <property type="protein sequence ID" value="RNE95890.1"/>
    <property type="molecule type" value="Genomic_DNA"/>
</dbReference>
<comment type="caution">
    <text evidence="1">The sequence shown here is derived from an EMBL/GenBank/DDBJ whole genome shotgun (WGS) entry which is preliminary data.</text>
</comment>
<proteinExistence type="predicted"/>
<sequence length="135" mass="14994">MPCIPQVSLRVAKTFCPCSLLARQQLHLSQSMPHRLELNAGTPLLAEAFVRQWGHPCAPSPRAGHSLRKGRRCTVNCPDGLSARQHGKNARECHREAKSFFLLCPRPKGPQQWQPNCGECAKQQCGKKAVGSFIR</sequence>
<evidence type="ECO:0000313" key="2">
    <source>
        <dbReference type="Proteomes" id="UP000283634"/>
    </source>
</evidence>
<accession>A0A3R7R4E2</accession>
<gene>
    <name evidence="1" type="ORF">TraAM80_10056</name>
</gene>
<keyword evidence="2" id="KW-1185">Reference proteome</keyword>
<evidence type="ECO:0000313" key="1">
    <source>
        <dbReference type="EMBL" id="RNE95890.1"/>
    </source>
</evidence>
<dbReference type="RefSeq" id="XP_029233442.1">
    <property type="nucleotide sequence ID" value="XM_029386707.1"/>
</dbReference>
<dbReference type="AlphaFoldDB" id="A0A3R7R4E2"/>
<dbReference type="GeneID" id="40333989"/>
<name>A0A3R7R4E2_TRYRA</name>
<dbReference type="Proteomes" id="UP000283634">
    <property type="component" value="Unassembled WGS sequence"/>
</dbReference>
<protein>
    <submittedName>
        <fullName evidence="1">Uncharacterized protein</fullName>
    </submittedName>
</protein>
<reference evidence="1 2" key="1">
    <citation type="journal article" date="2018" name="BMC Genomics">
        <title>Genomic comparison of Trypanosoma conorhini and Trypanosoma rangeli to Trypanosoma cruzi strains of high and low virulence.</title>
        <authorList>
            <person name="Bradwell K.R."/>
            <person name="Koparde V.N."/>
            <person name="Matveyev A.V."/>
            <person name="Serrano M.G."/>
            <person name="Alves J.M."/>
            <person name="Parikh H."/>
            <person name="Huang B."/>
            <person name="Lee V."/>
            <person name="Espinosa-Alvarez O."/>
            <person name="Ortiz P.A."/>
            <person name="Costa-Martins A.G."/>
            <person name="Teixeira M.M."/>
            <person name="Buck G.A."/>
        </authorList>
    </citation>
    <scope>NUCLEOTIDE SEQUENCE [LARGE SCALE GENOMIC DNA]</scope>
    <source>
        <strain evidence="1 2">AM80</strain>
    </source>
</reference>